<reference evidence="3 4" key="1">
    <citation type="submission" date="2021-03" db="EMBL/GenBank/DDBJ databases">
        <title>Sequencing the genomes of 1000 actinobacteria strains.</title>
        <authorList>
            <person name="Klenk H.-P."/>
        </authorList>
    </citation>
    <scope>NUCLEOTIDE SEQUENCE [LARGE SCALE GENOMIC DNA]</scope>
    <source>
        <strain evidence="3 4">DSM 45516</strain>
    </source>
</reference>
<evidence type="ECO:0008006" key="5">
    <source>
        <dbReference type="Google" id="ProtNLM"/>
    </source>
</evidence>
<evidence type="ECO:0000259" key="1">
    <source>
        <dbReference type="Pfam" id="PF12102"/>
    </source>
</evidence>
<feature type="domain" description="Type IV methyl-directed restriction enzyme EcoKMcrB subunit DNA-binding" evidence="1">
    <location>
        <begin position="31"/>
        <end position="194"/>
    </location>
</feature>
<gene>
    <name evidence="3" type="ORF">BJ987_006503</name>
</gene>
<dbReference type="InterPro" id="IPR021961">
    <property type="entry name" value="McrB_DNA-bd"/>
</dbReference>
<accession>A0ABS4QPG8</accession>
<dbReference type="Gene3D" id="3.30.920.90">
    <property type="match status" value="1"/>
</dbReference>
<keyword evidence="4" id="KW-1185">Reference proteome</keyword>
<evidence type="ECO:0000313" key="3">
    <source>
        <dbReference type="EMBL" id="MBP2193602.1"/>
    </source>
</evidence>
<organism evidence="3 4">
    <name type="scientific">Nocardia goodfellowii</name>
    <dbReference type="NCBI Taxonomy" id="882446"/>
    <lineage>
        <taxon>Bacteria</taxon>
        <taxon>Bacillati</taxon>
        <taxon>Actinomycetota</taxon>
        <taxon>Actinomycetes</taxon>
        <taxon>Mycobacteriales</taxon>
        <taxon>Nocardiaceae</taxon>
        <taxon>Nocardia</taxon>
    </lineage>
</organism>
<dbReference type="RefSeq" id="WP_209896830.1">
    <property type="nucleotide sequence ID" value="NZ_JAGGMR010000001.1"/>
</dbReference>
<evidence type="ECO:0000259" key="2">
    <source>
        <dbReference type="Pfam" id="PF13020"/>
    </source>
</evidence>
<dbReference type="InterPro" id="IPR024975">
    <property type="entry name" value="NOV_C"/>
</dbReference>
<feature type="domain" description="Protein NO VEIN C-terminal" evidence="2">
    <location>
        <begin position="245"/>
        <end position="321"/>
    </location>
</feature>
<dbReference type="EMBL" id="JAGGMR010000001">
    <property type="protein sequence ID" value="MBP2193602.1"/>
    <property type="molecule type" value="Genomic_DNA"/>
</dbReference>
<dbReference type="Proteomes" id="UP001519325">
    <property type="component" value="Unassembled WGS sequence"/>
</dbReference>
<evidence type="ECO:0000313" key="4">
    <source>
        <dbReference type="Proteomes" id="UP001519325"/>
    </source>
</evidence>
<name>A0ABS4QPG8_9NOCA</name>
<protein>
    <recommendedName>
        <fullName evidence="5">DUF3578 domain-containing protein</fullName>
    </recommendedName>
</protein>
<dbReference type="Pfam" id="PF12102">
    <property type="entry name" value="MrcB_N"/>
    <property type="match status" value="1"/>
</dbReference>
<proteinExistence type="predicted"/>
<sequence>MPLRDLLEEVLRLQPSFTIDARDPAMIRRKTLVDNEIPRWIRSELATGFPAWRAEGSGGRGTPARVPWSRFFDPVRSPKAGLGWYAVYLFSTTGDAVYLSLNQGTSPFDPVRQRIIPLADEVIRRRADWARSALAAAGTRPETFGTIDLHAARGLGHAYELGNVHGIRYPAGAIPPDAQLRQDFLDIAQLLDRLYRITANTPFIPGDIPPEIVDAENAATESAGHARRTTGQGSGLTHAEKTAVEARAVTLAIEHFESRHYLVKNTGKTESFDLLATRGTEKIYVEIKGTISLGEQIILTYNEVEHHLREYPNNALAVVHSIDLDRTQSPPAASGGTVVVYQPWLIDTALLRPISYRYPVIQQPPSGH</sequence>
<dbReference type="Pfam" id="PF13020">
    <property type="entry name" value="NOV_C"/>
    <property type="match status" value="1"/>
</dbReference>
<comment type="caution">
    <text evidence="3">The sequence shown here is derived from an EMBL/GenBank/DDBJ whole genome shotgun (WGS) entry which is preliminary data.</text>
</comment>